<name>A0A1B9GE77_9TREE</name>
<evidence type="ECO:0000313" key="4">
    <source>
        <dbReference type="Proteomes" id="UP000092730"/>
    </source>
</evidence>
<dbReference type="RefSeq" id="XP_019050394.1">
    <property type="nucleotide sequence ID" value="XM_019187516.1"/>
</dbReference>
<reference evidence="3" key="4">
    <citation type="submission" date="2024-02" db="EMBL/GenBank/DDBJ databases">
        <title>Comparative genomics of Cryptococcus and Kwoniella reveals pathogenesis evolution and contrasting modes of karyotype evolution via chromosome fusion or intercentromeric recombination.</title>
        <authorList>
            <person name="Coelho M.A."/>
            <person name="David-Palma M."/>
            <person name="Shea T."/>
            <person name="Bowers K."/>
            <person name="McGinley-Smith S."/>
            <person name="Mohammad A.W."/>
            <person name="Gnirke A."/>
            <person name="Yurkov A.M."/>
            <person name="Nowrousian M."/>
            <person name="Sun S."/>
            <person name="Cuomo C.A."/>
            <person name="Heitman J."/>
        </authorList>
    </citation>
    <scope>NUCLEOTIDE SEQUENCE</scope>
    <source>
        <strain evidence="3">CBS 10118</strain>
    </source>
</reference>
<keyword evidence="1" id="KW-1133">Transmembrane helix</keyword>
<dbReference type="GeneID" id="30205225"/>
<sequence length="183" mass="20111">MVELSPRNIIAGLSGYAVPPLLPIPVLRLIPMISSTVSLQWAIDEYQFLSSWLPPTDPQKANDLLPQWFRSWGPKSTMVLFTSFPFSAGAGFTNLYNLRNTPWTLDGAKTFYALGTALAFGHMVFGPKALGLLKKIRNGEPDGRPTESLGVWLKMHVFRTVVTDLPAVVCFLVAAVKAGQGEY</sequence>
<dbReference type="KEGG" id="kbi:30205225"/>
<keyword evidence="4" id="KW-1185">Reference proteome</keyword>
<dbReference type="VEuPathDB" id="FungiDB:I302_00826"/>
<dbReference type="STRING" id="1296100.A0A1B9GE77"/>
<feature type="transmembrane region" description="Helical" evidence="1">
    <location>
        <begin position="78"/>
        <end position="98"/>
    </location>
</feature>
<proteinExistence type="predicted"/>
<dbReference type="Proteomes" id="UP000092730">
    <property type="component" value="Chromosome 1"/>
</dbReference>
<dbReference type="AlphaFoldDB" id="A0A1B9GE77"/>
<dbReference type="EMBL" id="CP144541">
    <property type="protein sequence ID" value="WVW80160.1"/>
    <property type="molecule type" value="Genomic_DNA"/>
</dbReference>
<reference evidence="2" key="3">
    <citation type="submission" date="2014-01" db="EMBL/GenBank/DDBJ databases">
        <title>Evolution of pathogenesis and genome organization in the Tremellales.</title>
        <authorList>
            <person name="Cuomo C."/>
            <person name="Litvintseva A."/>
            <person name="Heitman J."/>
            <person name="Chen Y."/>
            <person name="Sun S."/>
            <person name="Springer D."/>
            <person name="Dromer F."/>
            <person name="Young S."/>
            <person name="Zeng Q."/>
            <person name="Chapman S."/>
            <person name="Gujja S."/>
            <person name="Saif S."/>
            <person name="Birren B."/>
        </authorList>
    </citation>
    <scope>NUCLEOTIDE SEQUENCE</scope>
    <source>
        <strain evidence="2">CBS 10118</strain>
    </source>
</reference>
<organism evidence="2">
    <name type="scientific">Kwoniella bestiolae CBS 10118</name>
    <dbReference type="NCBI Taxonomy" id="1296100"/>
    <lineage>
        <taxon>Eukaryota</taxon>
        <taxon>Fungi</taxon>
        <taxon>Dikarya</taxon>
        <taxon>Basidiomycota</taxon>
        <taxon>Agaricomycotina</taxon>
        <taxon>Tremellomycetes</taxon>
        <taxon>Tremellales</taxon>
        <taxon>Cryptococcaceae</taxon>
        <taxon>Kwoniella</taxon>
    </lineage>
</organism>
<reference evidence="2" key="1">
    <citation type="submission" date="2013-07" db="EMBL/GenBank/DDBJ databases">
        <title>The Genome Sequence of Cryptococcus bestiolae CBS10118.</title>
        <authorList>
            <consortium name="The Broad Institute Genome Sequencing Platform"/>
            <person name="Cuomo C."/>
            <person name="Litvintseva A."/>
            <person name="Chen Y."/>
            <person name="Heitman J."/>
            <person name="Sun S."/>
            <person name="Springer D."/>
            <person name="Dromer F."/>
            <person name="Young S.K."/>
            <person name="Zeng Q."/>
            <person name="Gargeya S."/>
            <person name="Fitzgerald M."/>
            <person name="Abouelleil A."/>
            <person name="Alvarado L."/>
            <person name="Berlin A.M."/>
            <person name="Chapman S.B."/>
            <person name="Dewar J."/>
            <person name="Goldberg J."/>
            <person name="Griggs A."/>
            <person name="Gujja S."/>
            <person name="Hansen M."/>
            <person name="Howarth C."/>
            <person name="Imamovic A."/>
            <person name="Larimer J."/>
            <person name="McCowan C."/>
            <person name="Murphy C."/>
            <person name="Pearson M."/>
            <person name="Priest M."/>
            <person name="Roberts A."/>
            <person name="Saif S."/>
            <person name="Shea T."/>
            <person name="Sykes S."/>
            <person name="Wortman J."/>
            <person name="Nusbaum C."/>
            <person name="Birren B."/>
        </authorList>
    </citation>
    <scope>NUCLEOTIDE SEQUENCE [LARGE SCALE GENOMIC DNA]</scope>
    <source>
        <strain evidence="2">CBS 10118</strain>
    </source>
</reference>
<evidence type="ECO:0000313" key="3">
    <source>
        <dbReference type="EMBL" id="WVW80160.1"/>
    </source>
</evidence>
<dbReference type="OrthoDB" id="1523883at2759"/>
<keyword evidence="1" id="KW-0812">Transmembrane</keyword>
<keyword evidence="1" id="KW-0472">Membrane</keyword>
<gene>
    <name evidence="2" type="ORF">I302_00826</name>
    <name evidence="3" type="ORF">I302_102137</name>
</gene>
<protein>
    <submittedName>
        <fullName evidence="2">Uncharacterized protein</fullName>
    </submittedName>
</protein>
<dbReference type="EMBL" id="KI894018">
    <property type="protein sequence ID" value="OCF29324.1"/>
    <property type="molecule type" value="Genomic_DNA"/>
</dbReference>
<feature type="transmembrane region" description="Helical" evidence="1">
    <location>
        <begin position="110"/>
        <end position="130"/>
    </location>
</feature>
<accession>A0A1B9GE77</accession>
<evidence type="ECO:0000313" key="2">
    <source>
        <dbReference type="EMBL" id="OCF29324.1"/>
    </source>
</evidence>
<reference evidence="3" key="2">
    <citation type="submission" date="2013-07" db="EMBL/GenBank/DDBJ databases">
        <authorList>
            <consortium name="The Broad Institute Genome Sequencing Platform"/>
            <person name="Cuomo C."/>
            <person name="Litvintseva A."/>
            <person name="Chen Y."/>
            <person name="Heitman J."/>
            <person name="Sun S."/>
            <person name="Springer D."/>
            <person name="Dromer F."/>
            <person name="Young S.K."/>
            <person name="Zeng Q."/>
            <person name="Gargeya S."/>
            <person name="Fitzgerald M."/>
            <person name="Abouelleil A."/>
            <person name="Alvarado L."/>
            <person name="Berlin A.M."/>
            <person name="Chapman S.B."/>
            <person name="Dewar J."/>
            <person name="Goldberg J."/>
            <person name="Griggs A."/>
            <person name="Gujja S."/>
            <person name="Hansen M."/>
            <person name="Howarth C."/>
            <person name="Imamovic A."/>
            <person name="Larimer J."/>
            <person name="McCowan C."/>
            <person name="Murphy C."/>
            <person name="Pearson M."/>
            <person name="Priest M."/>
            <person name="Roberts A."/>
            <person name="Saif S."/>
            <person name="Shea T."/>
            <person name="Sykes S."/>
            <person name="Wortman J."/>
            <person name="Nusbaum C."/>
            <person name="Birren B."/>
        </authorList>
    </citation>
    <scope>NUCLEOTIDE SEQUENCE</scope>
    <source>
        <strain evidence="3">CBS 10118</strain>
    </source>
</reference>
<evidence type="ECO:0000256" key="1">
    <source>
        <dbReference type="SAM" id="Phobius"/>
    </source>
</evidence>